<evidence type="ECO:0000313" key="2">
    <source>
        <dbReference type="Proteomes" id="UP000502699"/>
    </source>
</evidence>
<dbReference type="EMBL" id="CP048029">
    <property type="protein sequence ID" value="QIK37053.1"/>
    <property type="molecule type" value="Genomic_DNA"/>
</dbReference>
<proteinExistence type="predicted"/>
<evidence type="ECO:0000313" key="1">
    <source>
        <dbReference type="EMBL" id="QIK37053.1"/>
    </source>
</evidence>
<dbReference type="AlphaFoldDB" id="A0A6G7VAF5"/>
<accession>A0A6G7VAF5</accession>
<name>A0A6G7VAF5_9GAMM</name>
<dbReference type="RefSeq" id="WP_166269795.1">
    <property type="nucleotide sequence ID" value="NZ_CP048029.1"/>
</dbReference>
<dbReference type="Proteomes" id="UP000502699">
    <property type="component" value="Chromosome"/>
</dbReference>
<dbReference type="InterPro" id="IPR014993">
    <property type="entry name" value="DUF1841"/>
</dbReference>
<keyword evidence="2" id="KW-1185">Reference proteome</keyword>
<protein>
    <submittedName>
        <fullName evidence="1">DUF1841 family protein</fullName>
    </submittedName>
</protein>
<sequence length="140" mass="15850">MPSSDRSAHRRVILEAWRKAQEGEVLNALDAQIVAVIHQHPEYHALLDDPAAAFSDTYPPDGPNPFLHLGLHLAILDQLSIDQPPGIRSLYQRLLGCFGDTHQVEHRIMDCLAELLWQAQRQGTQPDNSLYLDCIRRLVK</sequence>
<reference evidence="2" key="1">
    <citation type="submission" date="2020-01" db="EMBL/GenBank/DDBJ databases">
        <title>Caldichromatium gen. nov., sp. nov., a thermophilic purple sulfur bacterium member of the family Chromatiaceae isolated from Nakabusa hot spring, Japan.</title>
        <authorList>
            <person name="Saini M.K."/>
            <person name="Hanada S."/>
            <person name="Tank M."/>
        </authorList>
    </citation>
    <scope>NUCLEOTIDE SEQUENCE [LARGE SCALE GENOMIC DNA]</scope>
    <source>
        <strain evidence="2">No.7</strain>
    </source>
</reference>
<dbReference type="KEGG" id="cjap:GWK36_02480"/>
<organism evidence="1 2">
    <name type="scientific">Caldichromatium japonicum</name>
    <dbReference type="NCBI Taxonomy" id="2699430"/>
    <lineage>
        <taxon>Bacteria</taxon>
        <taxon>Pseudomonadati</taxon>
        <taxon>Pseudomonadota</taxon>
        <taxon>Gammaproteobacteria</taxon>
        <taxon>Chromatiales</taxon>
        <taxon>Chromatiaceae</taxon>
        <taxon>Caldichromatium</taxon>
    </lineage>
</organism>
<dbReference type="Pfam" id="PF08897">
    <property type="entry name" value="DUF1841"/>
    <property type="match status" value="1"/>
</dbReference>
<gene>
    <name evidence="1" type="ORF">GWK36_02480</name>
</gene>